<protein>
    <submittedName>
        <fullName evidence="4">Peptidoglycan/xylan/chitin deacetylase, PgdA/CDA1 family</fullName>
    </submittedName>
</protein>
<dbReference type="InterPro" id="IPR050248">
    <property type="entry name" value="Polysacc_deacetylase_ArnD"/>
</dbReference>
<dbReference type="GO" id="GO:0016810">
    <property type="term" value="F:hydrolase activity, acting on carbon-nitrogen (but not peptide) bonds"/>
    <property type="evidence" value="ECO:0007669"/>
    <property type="project" value="InterPro"/>
</dbReference>
<dbReference type="InterPro" id="IPR002509">
    <property type="entry name" value="NODB_dom"/>
</dbReference>
<dbReference type="CDD" id="cd10950">
    <property type="entry name" value="CE4_BsYlxY_like"/>
    <property type="match status" value="1"/>
</dbReference>
<dbReference type="PANTHER" id="PTHR10587:SF133">
    <property type="entry name" value="CHITIN DEACETYLASE 1-RELATED"/>
    <property type="match status" value="1"/>
</dbReference>
<evidence type="ECO:0000313" key="4">
    <source>
        <dbReference type="EMBL" id="SHJ67168.1"/>
    </source>
</evidence>
<evidence type="ECO:0000259" key="3">
    <source>
        <dbReference type="PROSITE" id="PS51677"/>
    </source>
</evidence>
<name>A0A1M6L7E3_9FIRM</name>
<dbReference type="GO" id="GO:0005975">
    <property type="term" value="P:carbohydrate metabolic process"/>
    <property type="evidence" value="ECO:0007669"/>
    <property type="project" value="InterPro"/>
</dbReference>
<dbReference type="PANTHER" id="PTHR10587">
    <property type="entry name" value="GLYCOSYL TRANSFERASE-RELATED"/>
    <property type="match status" value="1"/>
</dbReference>
<dbReference type="Proteomes" id="UP000184082">
    <property type="component" value="Unassembled WGS sequence"/>
</dbReference>
<organism evidence="4 5">
    <name type="scientific">Caminicella sporogenes DSM 14501</name>
    <dbReference type="NCBI Taxonomy" id="1121266"/>
    <lineage>
        <taxon>Bacteria</taxon>
        <taxon>Bacillati</taxon>
        <taxon>Bacillota</taxon>
        <taxon>Clostridia</taxon>
        <taxon>Peptostreptococcales</taxon>
        <taxon>Caminicellaceae</taxon>
        <taxon>Caminicella</taxon>
    </lineage>
</organism>
<keyword evidence="5" id="KW-1185">Reference proteome</keyword>
<proteinExistence type="predicted"/>
<dbReference type="Pfam" id="PF01522">
    <property type="entry name" value="Polysacc_deac_1"/>
    <property type="match status" value="1"/>
</dbReference>
<dbReference type="GO" id="GO:0046872">
    <property type="term" value="F:metal ion binding"/>
    <property type="evidence" value="ECO:0007669"/>
    <property type="project" value="UniProtKB-KW"/>
</dbReference>
<feature type="domain" description="NodB homology" evidence="3">
    <location>
        <begin position="48"/>
        <end position="225"/>
    </location>
</feature>
<dbReference type="GO" id="GO:0016020">
    <property type="term" value="C:membrane"/>
    <property type="evidence" value="ECO:0007669"/>
    <property type="project" value="TreeGrafter"/>
</dbReference>
<evidence type="ECO:0000256" key="2">
    <source>
        <dbReference type="ARBA" id="ARBA00022801"/>
    </source>
</evidence>
<gene>
    <name evidence="4" type="ORF">SAMN02745883_00105</name>
</gene>
<keyword evidence="2" id="KW-0378">Hydrolase</keyword>
<dbReference type="STRING" id="1121266.SAMN02745883_00105"/>
<dbReference type="SUPFAM" id="SSF88713">
    <property type="entry name" value="Glycoside hydrolase/deacetylase"/>
    <property type="match status" value="1"/>
</dbReference>
<evidence type="ECO:0000256" key="1">
    <source>
        <dbReference type="ARBA" id="ARBA00022723"/>
    </source>
</evidence>
<dbReference type="PROSITE" id="PS51677">
    <property type="entry name" value="NODB"/>
    <property type="match status" value="1"/>
</dbReference>
<dbReference type="Gene3D" id="3.20.20.370">
    <property type="entry name" value="Glycoside hydrolase/deacetylase"/>
    <property type="match status" value="1"/>
</dbReference>
<dbReference type="EMBL" id="FRAJ01000003">
    <property type="protein sequence ID" value="SHJ67168.1"/>
    <property type="molecule type" value="Genomic_DNA"/>
</dbReference>
<reference evidence="4 5" key="1">
    <citation type="submission" date="2016-11" db="EMBL/GenBank/DDBJ databases">
        <authorList>
            <person name="Jaros S."/>
            <person name="Januszkiewicz K."/>
            <person name="Wedrychowicz H."/>
        </authorList>
    </citation>
    <scope>NUCLEOTIDE SEQUENCE [LARGE SCALE GENOMIC DNA]</scope>
    <source>
        <strain evidence="4 5">DSM 14501</strain>
    </source>
</reference>
<evidence type="ECO:0000313" key="5">
    <source>
        <dbReference type="Proteomes" id="UP000184082"/>
    </source>
</evidence>
<dbReference type="InterPro" id="IPR011330">
    <property type="entry name" value="Glyco_hydro/deAcase_b/a-brl"/>
</dbReference>
<accession>A0A1M6L7E3</accession>
<dbReference type="RefSeq" id="WP_072965423.1">
    <property type="nucleotide sequence ID" value="NZ_FRAJ01000003.1"/>
</dbReference>
<keyword evidence="1" id="KW-0479">Metal-binding</keyword>
<sequence>MKSKYKILLFLFVIFLTLTVLIKINIFSYKQVFKEDKLVPIRQGYNDKFIAFTCNVDWGTENIPKMLDIFEKYNIKITFFVSGRWAKNNPDMLKLIYQKGHEIGNHGYAHKMHSKLDFDGNYKEIKKTHDIVKNILGIDMKYFAPPAGDFSDITLKAADSLGYKTILWNIDTIDWRKDSTREKIIHRVLKKPLNASIVLMHPKEETIKALEEIIKSIKSKDINIGSVSDVLKLD</sequence>
<dbReference type="AlphaFoldDB" id="A0A1M6L7E3"/>